<name>A0ABT6JAZ1_9GAMM</name>
<comment type="caution">
    <text evidence="13">The sequence shown here is derived from an EMBL/GenBank/DDBJ whole genome shotgun (WGS) entry which is preliminary data.</text>
</comment>
<protein>
    <submittedName>
        <fullName evidence="13">Hemolysin family protein</fullName>
    </submittedName>
</protein>
<accession>A0ABT6JAZ1</accession>
<feature type="signal peptide" evidence="10">
    <location>
        <begin position="1"/>
        <end position="27"/>
    </location>
</feature>
<feature type="domain" description="CNNM transmembrane" evidence="12">
    <location>
        <begin position="40"/>
        <end position="223"/>
    </location>
</feature>
<proteinExistence type="predicted"/>
<keyword evidence="3" id="KW-0677">Repeat</keyword>
<organism evidence="13 14">
    <name type="scientific">Luteimonas endophytica</name>
    <dbReference type="NCBI Taxonomy" id="3042023"/>
    <lineage>
        <taxon>Bacteria</taxon>
        <taxon>Pseudomonadati</taxon>
        <taxon>Pseudomonadota</taxon>
        <taxon>Gammaproteobacteria</taxon>
        <taxon>Lysobacterales</taxon>
        <taxon>Lysobacteraceae</taxon>
        <taxon>Luteimonas</taxon>
    </lineage>
</organism>
<dbReference type="PANTHER" id="PTHR22777">
    <property type="entry name" value="HEMOLYSIN-RELATED"/>
    <property type="match status" value="1"/>
</dbReference>
<evidence type="ECO:0000256" key="8">
    <source>
        <dbReference type="PROSITE-ProRule" id="PRU01193"/>
    </source>
</evidence>
<dbReference type="Gene3D" id="3.10.580.10">
    <property type="entry name" value="CBS-domain"/>
    <property type="match status" value="1"/>
</dbReference>
<evidence type="ECO:0000256" key="1">
    <source>
        <dbReference type="ARBA" id="ARBA00004141"/>
    </source>
</evidence>
<keyword evidence="4 8" id="KW-1133">Transmembrane helix</keyword>
<evidence type="ECO:0000313" key="13">
    <source>
        <dbReference type="EMBL" id="MDH5823924.1"/>
    </source>
</evidence>
<reference evidence="13 14" key="1">
    <citation type="submission" date="2023-04" db="EMBL/GenBank/DDBJ databases">
        <title>Luteimonas endophyticus RD2P54.</title>
        <authorList>
            <person name="Sun J.-Q."/>
        </authorList>
    </citation>
    <scope>NUCLEOTIDE SEQUENCE [LARGE SCALE GENOMIC DNA]</scope>
    <source>
        <strain evidence="13 14">RD2P54</strain>
    </source>
</reference>
<dbReference type="PROSITE" id="PS51371">
    <property type="entry name" value="CBS"/>
    <property type="match status" value="1"/>
</dbReference>
<evidence type="ECO:0000313" key="14">
    <source>
        <dbReference type="Proteomes" id="UP001156940"/>
    </source>
</evidence>
<keyword evidence="14" id="KW-1185">Reference proteome</keyword>
<dbReference type="InterPro" id="IPR044751">
    <property type="entry name" value="Ion_transp-like_CBS"/>
</dbReference>
<dbReference type="Pfam" id="PF01595">
    <property type="entry name" value="CNNM"/>
    <property type="match status" value="1"/>
</dbReference>
<dbReference type="EMBL" id="JARXRM010000039">
    <property type="protein sequence ID" value="MDH5823924.1"/>
    <property type="molecule type" value="Genomic_DNA"/>
</dbReference>
<evidence type="ECO:0000256" key="5">
    <source>
        <dbReference type="ARBA" id="ARBA00023122"/>
    </source>
</evidence>
<dbReference type="InterPro" id="IPR046342">
    <property type="entry name" value="CBS_dom_sf"/>
</dbReference>
<keyword evidence="2 8" id="KW-0812">Transmembrane</keyword>
<sequence length="398" mass="43547">MTPLQAPWIRRWPWALCVLLLPGAALAVTVSGDATGRSGTPMDVALLVIYLGGAIGLSFLCSIAESVLLSITPSYIEGLRETRPQLADALRRLRLDSVDQSLAAILTLNTIAHTVGAVGSGAQATIVFGSAWVGVFSAVATLLILFLSEIVPKTLGAVHWRALAGPVAGFVRALILMLYPLIKVSELLTRLVSRGKQTHVFSRDEFIAMAGVGEKAGHIDPRESRILRNLFRMSSLKARDVMTPRPVVAGMQRDATVSQALRNERAAPFSRIPLYAGDRDDIDGFVLRDELLQAEARGDGEVPLDQLKRELLSVPDSMPLSNLLEFLLDRRQQIALVVGEYGDVQGLVTMEDVVETLLGDEIVDEMDRDADMQRLARERWEKRISARGLRLPGRSNQQ</sequence>
<dbReference type="PROSITE" id="PS51846">
    <property type="entry name" value="CNNM"/>
    <property type="match status" value="1"/>
</dbReference>
<feature type="transmembrane region" description="Helical" evidence="9">
    <location>
        <begin position="101"/>
        <end position="120"/>
    </location>
</feature>
<comment type="subcellular location">
    <subcellularLocation>
        <location evidence="1">Membrane</location>
        <topology evidence="1">Multi-pass membrane protein</topology>
    </subcellularLocation>
</comment>
<dbReference type="InterPro" id="IPR002550">
    <property type="entry name" value="CNNM"/>
</dbReference>
<evidence type="ECO:0000259" key="11">
    <source>
        <dbReference type="PROSITE" id="PS51371"/>
    </source>
</evidence>
<evidence type="ECO:0000256" key="9">
    <source>
        <dbReference type="SAM" id="Phobius"/>
    </source>
</evidence>
<keyword evidence="5 7" id="KW-0129">CBS domain</keyword>
<gene>
    <name evidence="13" type="ORF">QFW77_13145</name>
</gene>
<evidence type="ECO:0000256" key="2">
    <source>
        <dbReference type="ARBA" id="ARBA00022692"/>
    </source>
</evidence>
<dbReference type="SUPFAM" id="SSF54631">
    <property type="entry name" value="CBS-domain pair"/>
    <property type="match status" value="1"/>
</dbReference>
<keyword evidence="10" id="KW-0732">Signal</keyword>
<dbReference type="RefSeq" id="WP_280575223.1">
    <property type="nucleotide sequence ID" value="NZ_JARXRM010000039.1"/>
</dbReference>
<evidence type="ECO:0000259" key="12">
    <source>
        <dbReference type="PROSITE" id="PS51846"/>
    </source>
</evidence>
<dbReference type="Pfam" id="PF00571">
    <property type="entry name" value="CBS"/>
    <property type="match status" value="1"/>
</dbReference>
<dbReference type="InterPro" id="IPR000644">
    <property type="entry name" value="CBS_dom"/>
</dbReference>
<keyword evidence="6 8" id="KW-0472">Membrane</keyword>
<dbReference type="Proteomes" id="UP001156940">
    <property type="component" value="Unassembled WGS sequence"/>
</dbReference>
<feature type="domain" description="CBS" evidence="11">
    <location>
        <begin position="307"/>
        <end position="365"/>
    </location>
</feature>
<dbReference type="PANTHER" id="PTHR22777:SF4">
    <property type="entry name" value="UPF0053 PROTEIN SLL1254"/>
    <property type="match status" value="1"/>
</dbReference>
<evidence type="ECO:0000256" key="10">
    <source>
        <dbReference type="SAM" id="SignalP"/>
    </source>
</evidence>
<evidence type="ECO:0000256" key="7">
    <source>
        <dbReference type="PROSITE-ProRule" id="PRU00703"/>
    </source>
</evidence>
<feature type="chain" id="PRO_5045643840" evidence="10">
    <location>
        <begin position="28"/>
        <end position="398"/>
    </location>
</feature>
<dbReference type="CDD" id="cd04590">
    <property type="entry name" value="CBS_pair_CorC_HlyC_assoc"/>
    <property type="match status" value="1"/>
</dbReference>
<feature type="transmembrane region" description="Helical" evidence="9">
    <location>
        <begin position="160"/>
        <end position="182"/>
    </location>
</feature>
<evidence type="ECO:0000256" key="6">
    <source>
        <dbReference type="ARBA" id="ARBA00023136"/>
    </source>
</evidence>
<feature type="transmembrane region" description="Helical" evidence="9">
    <location>
        <begin position="126"/>
        <end position="148"/>
    </location>
</feature>
<feature type="transmembrane region" description="Helical" evidence="9">
    <location>
        <begin position="47"/>
        <end position="71"/>
    </location>
</feature>
<evidence type="ECO:0000256" key="4">
    <source>
        <dbReference type="ARBA" id="ARBA00022989"/>
    </source>
</evidence>
<evidence type="ECO:0000256" key="3">
    <source>
        <dbReference type="ARBA" id="ARBA00022737"/>
    </source>
</evidence>